<evidence type="ECO:0000256" key="4">
    <source>
        <dbReference type="ARBA" id="ARBA00023054"/>
    </source>
</evidence>
<feature type="compositionally biased region" description="Polar residues" evidence="5">
    <location>
        <begin position="194"/>
        <end position="212"/>
    </location>
</feature>
<sequence length="922" mass="99481">MRAPAEDKKVDLKELVEAALDAEDLTPLVRLFFDSRPPGQTGHLDKAIRESTRGDLDPDERDGDTITAALQQVEEEQTANIVQLCRTNADEIAASLLGLGNMGEQATDLRGRLVEANEALQGAGQSLLSRLTELRELSRAQQAISDTRKAVSEGAKLLQICAGVSRLLTEGKLYRALKLLERVPSDALLPGSPLNATRASGQSPTPGTNVNGSPGARQRGAALPASDLGVLQPFAAGRLQQLADSIEQQALSDVKSWLVKVRAEARSVGMGAARRAARARQTEAALAAERKALVTQLPSLASAYEAAAPIAQRLTATKGGQLGGAALDPAANPAAVQVLAGGAQAASQGDLLLGIDMTLLHRGVHIHKTLGKMRTFKDYYYSNRRLQLQSDMAAPSRFLETYQPFCAQLVGFFVVEERVQRSAPDLASSSQVDVSWESAVACIKSAVESGLDAITTPLPLLYIKDFLLLCCSTLGQCGYAVGPLQEMLVVQRSRYHDLLSQALQPLVNAAAKAEPWPPLEVTTEAQAAELRDMLGLPLLVAVDAAVPQVPFQAPFTAAIPELLRLARRWVEESAAYLAGLTGLSDVTAMVRQHRDRMLVRIGVDALQKRVEGFHMAGKDPQRRSMQLVADAWALSQALPTLDDYTLVCTRGSSGKDRASKWSQKGAQHRRNASGVPHSLDTPRAGITSQSAMPRPASFSTQGAGNQAVGAMQSLQEAGERVVVRVVASQAGALMGTASLQDWLPDHAPRSNTPSEFVTDIIAFIKDELKSGQAAMPDSSFCYVARTLFDFVGKEVMALLGEDRIAAFNMFAIFRLHRDVTTLANFAETCYPPGLVNGLAEPIQFCDIMSTARLEEIIDPRKRQQSYAAIDINELVPVIDKYRELSGKSKQPESFLKRRTVDKVIRQLTLQLRDPDLSSVGAM</sequence>
<dbReference type="Pfam" id="PF20651">
    <property type="entry name" value="EXOC6_Sec15_N"/>
    <property type="match status" value="1"/>
</dbReference>
<dbReference type="GO" id="GO:0000145">
    <property type="term" value="C:exocyst"/>
    <property type="evidence" value="ECO:0007669"/>
    <property type="project" value="TreeGrafter"/>
</dbReference>
<feature type="compositionally biased region" description="Polar residues" evidence="5">
    <location>
        <begin position="686"/>
        <end position="703"/>
    </location>
</feature>
<comment type="similarity">
    <text evidence="1">Belongs to the SEC15 family.</text>
</comment>
<evidence type="ECO:0000256" key="5">
    <source>
        <dbReference type="SAM" id="MobiDB-lite"/>
    </source>
</evidence>
<reference evidence="8 9" key="1">
    <citation type="journal article" date="2024" name="Nat. Commun.">
        <title>Phylogenomics reveals the evolutionary origins of lichenization in chlorophyte algae.</title>
        <authorList>
            <person name="Puginier C."/>
            <person name="Libourel C."/>
            <person name="Otte J."/>
            <person name="Skaloud P."/>
            <person name="Haon M."/>
            <person name="Grisel S."/>
            <person name="Petersen M."/>
            <person name="Berrin J.G."/>
            <person name="Delaux P.M."/>
            <person name="Dal Grande F."/>
            <person name="Keller J."/>
        </authorList>
    </citation>
    <scope>NUCLEOTIDE SEQUENCE [LARGE SCALE GENOMIC DNA]</scope>
    <source>
        <strain evidence="8 9">SAG 2523</strain>
    </source>
</reference>
<evidence type="ECO:0000256" key="2">
    <source>
        <dbReference type="ARBA" id="ARBA00022448"/>
    </source>
</evidence>
<feature type="region of interest" description="Disordered" evidence="5">
    <location>
        <begin position="191"/>
        <end position="219"/>
    </location>
</feature>
<dbReference type="Pfam" id="PF04091">
    <property type="entry name" value="Sec15_C"/>
    <property type="match status" value="1"/>
</dbReference>
<dbReference type="InterPro" id="IPR048359">
    <property type="entry name" value="EXOC6_Sec15_N"/>
</dbReference>
<protein>
    <recommendedName>
        <fullName evidence="10">Exocyst complex component</fullName>
    </recommendedName>
</protein>
<name>A0AAW1SQF0_9CHLO</name>
<dbReference type="GO" id="GO:0090522">
    <property type="term" value="P:vesicle tethering involved in exocytosis"/>
    <property type="evidence" value="ECO:0007669"/>
    <property type="project" value="InterPro"/>
</dbReference>
<accession>A0AAW1SQF0</accession>
<feature type="domain" description="Exocyst complex subunit EXOC6/Sec15 C-terminal" evidence="6">
    <location>
        <begin position="483"/>
        <end position="880"/>
    </location>
</feature>
<dbReference type="PANTHER" id="PTHR12702:SF0">
    <property type="entry name" value="EXOCYST COMPLEX COMPONENT 6"/>
    <property type="match status" value="1"/>
</dbReference>
<dbReference type="EMBL" id="JALJOV010001154">
    <property type="protein sequence ID" value="KAK9853124.1"/>
    <property type="molecule type" value="Genomic_DNA"/>
</dbReference>
<dbReference type="InterPro" id="IPR046361">
    <property type="entry name" value="EXOC6/Sec15_C"/>
</dbReference>
<dbReference type="GO" id="GO:0006893">
    <property type="term" value="P:Golgi to plasma membrane transport"/>
    <property type="evidence" value="ECO:0007669"/>
    <property type="project" value="TreeGrafter"/>
</dbReference>
<feature type="compositionally biased region" description="Basic and acidic residues" evidence="5">
    <location>
        <begin position="43"/>
        <end position="56"/>
    </location>
</feature>
<feature type="region of interest" description="Disordered" evidence="5">
    <location>
        <begin position="40"/>
        <end position="62"/>
    </location>
</feature>
<feature type="region of interest" description="Disordered" evidence="5">
    <location>
        <begin position="652"/>
        <end position="703"/>
    </location>
</feature>
<organism evidence="8 9">
    <name type="scientific">Apatococcus fuscideae</name>
    <dbReference type="NCBI Taxonomy" id="2026836"/>
    <lineage>
        <taxon>Eukaryota</taxon>
        <taxon>Viridiplantae</taxon>
        <taxon>Chlorophyta</taxon>
        <taxon>core chlorophytes</taxon>
        <taxon>Trebouxiophyceae</taxon>
        <taxon>Chlorellales</taxon>
        <taxon>Chlorellaceae</taxon>
        <taxon>Apatococcus</taxon>
    </lineage>
</organism>
<dbReference type="Gene3D" id="1.10.357.30">
    <property type="entry name" value="Exocyst complex subunit Sec15 C-terminal domain, N-terminal subdomain"/>
    <property type="match status" value="1"/>
</dbReference>
<keyword evidence="4" id="KW-0175">Coiled coil</keyword>
<keyword evidence="2" id="KW-0813">Transport</keyword>
<proteinExistence type="inferred from homology"/>
<dbReference type="PANTHER" id="PTHR12702">
    <property type="entry name" value="SEC15"/>
    <property type="match status" value="1"/>
</dbReference>
<evidence type="ECO:0000256" key="1">
    <source>
        <dbReference type="ARBA" id="ARBA00007944"/>
    </source>
</evidence>
<evidence type="ECO:0000259" key="6">
    <source>
        <dbReference type="Pfam" id="PF04091"/>
    </source>
</evidence>
<gene>
    <name evidence="8" type="ORF">WJX84_006750</name>
</gene>
<dbReference type="InterPro" id="IPR042045">
    <property type="entry name" value="EXOC6/Sec15_C_dom1"/>
</dbReference>
<evidence type="ECO:0000259" key="7">
    <source>
        <dbReference type="Pfam" id="PF20651"/>
    </source>
</evidence>
<evidence type="ECO:0008006" key="10">
    <source>
        <dbReference type="Google" id="ProtNLM"/>
    </source>
</evidence>
<evidence type="ECO:0000256" key="3">
    <source>
        <dbReference type="ARBA" id="ARBA00022483"/>
    </source>
</evidence>
<dbReference type="GO" id="GO:0006886">
    <property type="term" value="P:intracellular protein transport"/>
    <property type="evidence" value="ECO:0007669"/>
    <property type="project" value="InterPro"/>
</dbReference>
<dbReference type="AlphaFoldDB" id="A0AAW1SQF0"/>
<evidence type="ECO:0000313" key="8">
    <source>
        <dbReference type="EMBL" id="KAK9853124.1"/>
    </source>
</evidence>
<comment type="caution">
    <text evidence="8">The sequence shown here is derived from an EMBL/GenBank/DDBJ whole genome shotgun (WGS) entry which is preliminary data.</text>
</comment>
<dbReference type="Proteomes" id="UP001485043">
    <property type="component" value="Unassembled WGS sequence"/>
</dbReference>
<dbReference type="Gene3D" id="1.20.58.670">
    <property type="entry name" value="Dsl1p vesicle tethering complex, Tip20p subunit, domain D"/>
    <property type="match status" value="1"/>
</dbReference>
<dbReference type="GO" id="GO:0016020">
    <property type="term" value="C:membrane"/>
    <property type="evidence" value="ECO:0007669"/>
    <property type="project" value="TreeGrafter"/>
</dbReference>
<feature type="domain" description="Exocyst complex component EXOC6/Sec15 N-terminal" evidence="7">
    <location>
        <begin position="70"/>
        <end position="185"/>
    </location>
</feature>
<dbReference type="InterPro" id="IPR007225">
    <property type="entry name" value="EXOC6/Sec15"/>
</dbReference>
<keyword evidence="9" id="KW-1185">Reference proteome</keyword>
<dbReference type="InterPro" id="IPR042044">
    <property type="entry name" value="EXOC6PINT-1/Sec15/Tip20_C_dom2"/>
</dbReference>
<keyword evidence="3" id="KW-0268">Exocytosis</keyword>
<evidence type="ECO:0000313" key="9">
    <source>
        <dbReference type="Proteomes" id="UP001485043"/>
    </source>
</evidence>